<organism evidence="3 4">
    <name type="scientific">Candidatus Synechococcus spongiarum 142</name>
    <dbReference type="NCBI Taxonomy" id="1608213"/>
    <lineage>
        <taxon>Bacteria</taxon>
        <taxon>Bacillati</taxon>
        <taxon>Cyanobacteriota</taxon>
        <taxon>Cyanophyceae</taxon>
        <taxon>Synechococcales</taxon>
        <taxon>Synechococcaceae</taxon>
        <taxon>Synechococcus</taxon>
    </lineage>
</organism>
<evidence type="ECO:0008006" key="5">
    <source>
        <dbReference type="Google" id="ProtNLM"/>
    </source>
</evidence>
<dbReference type="Pfam" id="PF13476">
    <property type="entry name" value="AAA_23"/>
    <property type="match status" value="1"/>
</dbReference>
<feature type="domain" description="ATPase AAA-type core" evidence="1">
    <location>
        <begin position="282"/>
        <end position="329"/>
    </location>
</feature>
<feature type="domain" description="Rad50/SbcC-type AAA" evidence="2">
    <location>
        <begin position="5"/>
        <end position="193"/>
    </location>
</feature>
<dbReference type="SUPFAM" id="SSF52540">
    <property type="entry name" value="P-loop containing nucleoside triphosphate hydrolases"/>
    <property type="match status" value="1"/>
</dbReference>
<dbReference type="Pfam" id="PF13304">
    <property type="entry name" value="AAA_21"/>
    <property type="match status" value="1"/>
</dbReference>
<evidence type="ECO:0000313" key="3">
    <source>
        <dbReference type="EMBL" id="KKZ14310.1"/>
    </source>
</evidence>
<gene>
    <name evidence="3" type="ORF">TH68_05255</name>
</gene>
<dbReference type="Proteomes" id="UP000035054">
    <property type="component" value="Unassembled WGS sequence"/>
</dbReference>
<dbReference type="Gene3D" id="3.40.50.300">
    <property type="entry name" value="P-loop containing nucleotide triphosphate hydrolases"/>
    <property type="match status" value="2"/>
</dbReference>
<dbReference type="GO" id="GO:0006302">
    <property type="term" value="P:double-strand break repair"/>
    <property type="evidence" value="ECO:0007669"/>
    <property type="project" value="InterPro"/>
</dbReference>
<comment type="caution">
    <text evidence="3">The sequence shown here is derived from an EMBL/GenBank/DDBJ whole genome shotgun (WGS) entry which is preliminary data.</text>
</comment>
<dbReference type="GO" id="GO:0005524">
    <property type="term" value="F:ATP binding"/>
    <property type="evidence" value="ECO:0007669"/>
    <property type="project" value="InterPro"/>
</dbReference>
<proteinExistence type="predicted"/>
<protein>
    <recommendedName>
        <fullName evidence="5">ATPase</fullName>
    </recommendedName>
</protein>
<name>A0A6N3X4L8_9SYNE</name>
<evidence type="ECO:0000259" key="1">
    <source>
        <dbReference type="Pfam" id="PF13304"/>
    </source>
</evidence>
<sequence>MRIDRLTVLNFRRFEKRTFQLHHQFTLLVGDNGAGKTTILDALRVGAGAYLLGIPDSPAPAPPIIRDYMRLETRREGEFPTFEPVTPCVVRCEGQMHGRDLYWSRKRASVRGRTNRVGARALVQYINSYVQGDRLAMNYPLIAFYGTNRGSVEQRETQQALSAVRQPLGKASRFETYRGCLEPTVSSELLRKWIKKMELIALKEKQPLQSLDAVYGAIVGCVDGVERAVYDFEIDDIVLDFKNGECFPFGLLSAGQRSMTVLAADVAWRCVQLNPHLAGQALRETEGVVLIDELDLHLHPNWQRMIVRNLLSLFPKLQFIATTHSPFIIQSLDGQGLINLSNDNVLQERKEPYSIEDVSEETMGVDTPQRSKRFLEMETAARRYYELLDQCRDEHHPDVAQAKKELDRIEAHFSDNPAYAAFLKLHRYAAE</sequence>
<dbReference type="InterPro" id="IPR051396">
    <property type="entry name" value="Bact_Antivir_Def_Nuclease"/>
</dbReference>
<dbReference type="AlphaFoldDB" id="A0A6N3X4L8"/>
<evidence type="ECO:0000313" key="4">
    <source>
        <dbReference type="Proteomes" id="UP000035054"/>
    </source>
</evidence>
<dbReference type="InterPro" id="IPR038729">
    <property type="entry name" value="Rad50/SbcC_AAA"/>
</dbReference>
<evidence type="ECO:0000259" key="2">
    <source>
        <dbReference type="Pfam" id="PF13476"/>
    </source>
</evidence>
<reference evidence="3 4" key="1">
    <citation type="submission" date="2015-01" db="EMBL/GenBank/DDBJ databases">
        <title>Lifestyle Evolution in Cyanobacterial Symbionts of Sponges.</title>
        <authorList>
            <person name="Burgsdorf I."/>
            <person name="Slaby B.M."/>
            <person name="Handley K.M."/>
            <person name="Haber M."/>
            <person name="Blom J."/>
            <person name="Marshall C.W."/>
            <person name="Gilbert J.A."/>
            <person name="Hentschel U."/>
            <person name="Steindler L."/>
        </authorList>
    </citation>
    <scope>NUCLEOTIDE SEQUENCE [LARGE SCALE GENOMIC DNA]</scope>
    <source>
        <strain evidence="3">142</strain>
    </source>
</reference>
<dbReference type="GO" id="GO:0016887">
    <property type="term" value="F:ATP hydrolysis activity"/>
    <property type="evidence" value="ECO:0007669"/>
    <property type="project" value="InterPro"/>
</dbReference>
<dbReference type="PANTHER" id="PTHR43581:SF2">
    <property type="entry name" value="EXCINUCLEASE ATPASE SUBUNIT"/>
    <property type="match status" value="1"/>
</dbReference>
<accession>A0A6N3X4L8</accession>
<dbReference type="InterPro" id="IPR003959">
    <property type="entry name" value="ATPase_AAA_core"/>
</dbReference>
<dbReference type="PANTHER" id="PTHR43581">
    <property type="entry name" value="ATP/GTP PHOSPHATASE"/>
    <property type="match status" value="1"/>
</dbReference>
<dbReference type="InterPro" id="IPR027417">
    <property type="entry name" value="P-loop_NTPase"/>
</dbReference>
<dbReference type="EMBL" id="JXUO01000171">
    <property type="protein sequence ID" value="KKZ14310.1"/>
    <property type="molecule type" value="Genomic_DNA"/>
</dbReference>